<dbReference type="GO" id="GO:0016301">
    <property type="term" value="F:kinase activity"/>
    <property type="evidence" value="ECO:0007669"/>
    <property type="project" value="UniProtKB-KW"/>
</dbReference>
<dbReference type="InterPro" id="IPR011712">
    <property type="entry name" value="Sig_transdc_His_kin_sub3_dim/P"/>
</dbReference>
<protein>
    <recommendedName>
        <fullName evidence="6">Oxygen sensor histidine kinase NreB</fullName>
        <ecNumber evidence="5">2.7.13.3</ecNumber>
    </recommendedName>
    <alternativeName>
        <fullName evidence="17">Nitrogen regulation protein B</fullName>
    </alternativeName>
</protein>
<dbReference type="InterPro" id="IPR032244">
    <property type="entry name" value="LapD_MoxY_N"/>
</dbReference>
<dbReference type="SUPFAM" id="SSF55874">
    <property type="entry name" value="ATPase domain of HSP90 chaperone/DNA topoisomerase II/histidine kinase"/>
    <property type="match status" value="1"/>
</dbReference>
<keyword evidence="9" id="KW-0597">Phosphoprotein</keyword>
<geneLocation type="plasmid" evidence="22 23">
    <name>pSS37A-Re-1</name>
</geneLocation>
<accession>A0ABM8EE42</accession>
<dbReference type="Pfam" id="PF02518">
    <property type="entry name" value="HATPase_c"/>
    <property type="match status" value="1"/>
</dbReference>
<keyword evidence="7" id="KW-0004">4Fe-4S</keyword>
<keyword evidence="8" id="KW-0963">Cytoplasm</keyword>
<dbReference type="EMBL" id="AP027143">
    <property type="protein sequence ID" value="BDV36280.1"/>
    <property type="molecule type" value="Genomic_DNA"/>
</dbReference>
<dbReference type="PANTHER" id="PTHR24421:SF58">
    <property type="entry name" value="SIGNAL TRANSDUCTION HISTIDINE-PROTEIN KINASE_PHOSPHATASE UHPB"/>
    <property type="match status" value="1"/>
</dbReference>
<evidence type="ECO:0000256" key="15">
    <source>
        <dbReference type="ARBA" id="ARBA00023014"/>
    </source>
</evidence>
<keyword evidence="19" id="KW-0472">Membrane</keyword>
<evidence type="ECO:0000259" key="21">
    <source>
        <dbReference type="PROSITE" id="PS50885"/>
    </source>
</evidence>
<dbReference type="PRINTS" id="PR00344">
    <property type="entry name" value="BCTRLSENSOR"/>
</dbReference>
<keyword evidence="22" id="KW-0614">Plasmid</keyword>
<evidence type="ECO:0000256" key="6">
    <source>
        <dbReference type="ARBA" id="ARBA00017322"/>
    </source>
</evidence>
<dbReference type="Proteomes" id="UP001317629">
    <property type="component" value="Plasmid pSS37A-Re-1"/>
</dbReference>
<feature type="domain" description="HAMP" evidence="21">
    <location>
        <begin position="176"/>
        <end position="228"/>
    </location>
</feature>
<organism evidence="22 23">
    <name type="scientific">Methylocystis iwaonis</name>
    <dbReference type="NCBI Taxonomy" id="2885079"/>
    <lineage>
        <taxon>Bacteria</taxon>
        <taxon>Pseudomonadati</taxon>
        <taxon>Pseudomonadota</taxon>
        <taxon>Alphaproteobacteria</taxon>
        <taxon>Hyphomicrobiales</taxon>
        <taxon>Methylocystaceae</taxon>
        <taxon>Methylocystis</taxon>
    </lineage>
</organism>
<evidence type="ECO:0000313" key="23">
    <source>
        <dbReference type="Proteomes" id="UP001317629"/>
    </source>
</evidence>
<dbReference type="CDD" id="cd16917">
    <property type="entry name" value="HATPase_UhpB-NarQ-NarX-like"/>
    <property type="match status" value="1"/>
</dbReference>
<evidence type="ECO:0000256" key="16">
    <source>
        <dbReference type="ARBA" id="ARBA00024827"/>
    </source>
</evidence>
<keyword evidence="23" id="KW-1185">Reference proteome</keyword>
<dbReference type="InterPro" id="IPR003594">
    <property type="entry name" value="HATPase_dom"/>
</dbReference>
<evidence type="ECO:0000259" key="20">
    <source>
        <dbReference type="PROSITE" id="PS50109"/>
    </source>
</evidence>
<dbReference type="InterPro" id="IPR005467">
    <property type="entry name" value="His_kinase_dom"/>
</dbReference>
<dbReference type="InterPro" id="IPR036890">
    <property type="entry name" value="HATPase_C_sf"/>
</dbReference>
<evidence type="ECO:0000256" key="17">
    <source>
        <dbReference type="ARBA" id="ARBA00030800"/>
    </source>
</evidence>
<evidence type="ECO:0000313" key="22">
    <source>
        <dbReference type="EMBL" id="BDV36280.1"/>
    </source>
</evidence>
<dbReference type="Pfam" id="PF16448">
    <property type="entry name" value="LapD_MoxY_N"/>
    <property type="match status" value="1"/>
</dbReference>
<feature type="transmembrane region" description="Helical" evidence="19">
    <location>
        <begin position="6"/>
        <end position="26"/>
    </location>
</feature>
<evidence type="ECO:0000256" key="12">
    <source>
        <dbReference type="ARBA" id="ARBA00022777"/>
    </source>
</evidence>
<dbReference type="InterPro" id="IPR003660">
    <property type="entry name" value="HAMP_dom"/>
</dbReference>
<evidence type="ECO:0000256" key="5">
    <source>
        <dbReference type="ARBA" id="ARBA00012438"/>
    </source>
</evidence>
<name>A0ABM8EE42_9HYPH</name>
<sequence length="465" mass="50847">MISLKAGLSWLIGLVLLAMLLINLTIQLMHAGPRVRAEAGSNLRLAREFVLTTIASIPSNANPAPALRQLYANLGRLRHVDITILERGEAPPAQWSQPERLLADNPPAWFVRLVDVPPPRVVIVPIRAHERDYGSVAIVSNPLDELEEIWSDMTWLASISLVVTLAIIVLVLLLVRYSLAPFEALQACLADLEARKSGIRIAPQGATEFRDISNALNSLAATLDRVRQENRDLVNELIEIQDSERKDIARDLHDEAGPCLFSIRAAAASLQEAVAQSPAEPERLRQISTIMDRAGEALQSLFRGLLGRLRPTGLSELGLEAALKNLFASWSLGHPEVDLRLSCPHDLSSLDETTALTAYRVVQESVTNVFRHANASWARVSAEFGCDMIGETGESETEDAPTLIIVVEDNGVGIAEEHRSGMGLLGMRERVQGLGGRMKVERGVAGGTRVIVSLPIRDEDEADRE</sequence>
<dbReference type="PANTHER" id="PTHR24421">
    <property type="entry name" value="NITRATE/NITRITE SENSOR PROTEIN NARX-RELATED"/>
    <property type="match status" value="1"/>
</dbReference>
<evidence type="ECO:0000256" key="14">
    <source>
        <dbReference type="ARBA" id="ARBA00023012"/>
    </source>
</evidence>
<dbReference type="Gene3D" id="1.20.5.1930">
    <property type="match status" value="1"/>
</dbReference>
<evidence type="ECO:0000256" key="1">
    <source>
        <dbReference type="ARBA" id="ARBA00000085"/>
    </source>
</evidence>
<keyword evidence="15" id="KW-0411">Iron-sulfur</keyword>
<dbReference type="PROSITE" id="PS50109">
    <property type="entry name" value="HIS_KIN"/>
    <property type="match status" value="1"/>
</dbReference>
<evidence type="ECO:0000256" key="7">
    <source>
        <dbReference type="ARBA" id="ARBA00022485"/>
    </source>
</evidence>
<evidence type="ECO:0000256" key="10">
    <source>
        <dbReference type="ARBA" id="ARBA00022679"/>
    </source>
</evidence>
<keyword evidence="10" id="KW-0808">Transferase</keyword>
<keyword evidence="19" id="KW-0812">Transmembrane</keyword>
<evidence type="ECO:0000256" key="3">
    <source>
        <dbReference type="ARBA" id="ARBA00004370"/>
    </source>
</evidence>
<comment type="function">
    <text evidence="16">Member of the two-component regulatory system NreB/NreC involved in the control of dissimilatory nitrate/nitrite reduction in response to oxygen. NreB functions as a direct oxygen sensor histidine kinase which is autophosphorylated, in the absence of oxygen, probably at the conserved histidine residue, and transfers its phosphate group probably to a conserved aspartate residue of NreC. NreB/NreC activates the expression of the nitrate (narGHJI) and nitrite (nir) reductase operons, as well as the putative nitrate transporter gene narT.</text>
</comment>
<comment type="catalytic activity">
    <reaction evidence="1">
        <text>ATP + protein L-histidine = ADP + protein N-phospho-L-histidine.</text>
        <dbReference type="EC" id="2.7.13.3"/>
    </reaction>
</comment>
<evidence type="ECO:0000256" key="8">
    <source>
        <dbReference type="ARBA" id="ARBA00022490"/>
    </source>
</evidence>
<keyword evidence="18" id="KW-0175">Coiled coil</keyword>
<keyword evidence="13" id="KW-0408">Iron</keyword>
<comment type="subcellular location">
    <subcellularLocation>
        <location evidence="4">Cytoplasm</location>
    </subcellularLocation>
    <subcellularLocation>
        <location evidence="3">Membrane</location>
    </subcellularLocation>
</comment>
<gene>
    <name evidence="22" type="ORF">SS37A_38100</name>
</gene>
<evidence type="ECO:0000256" key="9">
    <source>
        <dbReference type="ARBA" id="ARBA00022553"/>
    </source>
</evidence>
<dbReference type="InterPro" id="IPR050482">
    <property type="entry name" value="Sensor_HK_TwoCompSys"/>
</dbReference>
<evidence type="ECO:0000256" key="18">
    <source>
        <dbReference type="SAM" id="Coils"/>
    </source>
</evidence>
<dbReference type="Gene3D" id="3.30.565.10">
    <property type="entry name" value="Histidine kinase-like ATPase, C-terminal domain"/>
    <property type="match status" value="1"/>
</dbReference>
<comment type="cofactor">
    <cofactor evidence="2">
        <name>[4Fe-4S] cluster</name>
        <dbReference type="ChEBI" id="CHEBI:49883"/>
    </cofactor>
</comment>
<evidence type="ECO:0000256" key="19">
    <source>
        <dbReference type="SAM" id="Phobius"/>
    </source>
</evidence>
<dbReference type="Pfam" id="PF07730">
    <property type="entry name" value="HisKA_3"/>
    <property type="match status" value="1"/>
</dbReference>
<keyword evidence="12 22" id="KW-0418">Kinase</keyword>
<evidence type="ECO:0000256" key="13">
    <source>
        <dbReference type="ARBA" id="ARBA00023004"/>
    </source>
</evidence>
<keyword evidence="11" id="KW-0479">Metal-binding</keyword>
<feature type="coiled-coil region" evidence="18">
    <location>
        <begin position="216"/>
        <end position="246"/>
    </location>
</feature>
<keyword evidence="19" id="KW-1133">Transmembrane helix</keyword>
<dbReference type="PROSITE" id="PS50885">
    <property type="entry name" value="HAMP"/>
    <property type="match status" value="1"/>
</dbReference>
<evidence type="ECO:0000256" key="11">
    <source>
        <dbReference type="ARBA" id="ARBA00022723"/>
    </source>
</evidence>
<evidence type="ECO:0000256" key="4">
    <source>
        <dbReference type="ARBA" id="ARBA00004496"/>
    </source>
</evidence>
<feature type="transmembrane region" description="Helical" evidence="19">
    <location>
        <begin position="155"/>
        <end position="179"/>
    </location>
</feature>
<reference evidence="22 23" key="1">
    <citation type="journal article" date="2023" name="Int. J. Syst. Evol. Microbiol.">
        <title>Methylocystis iwaonis sp. nov., a type II methane-oxidizing bacterium from surface soil of a rice paddy field in Japan, and emended description of the genus Methylocystis (ex Whittenbury et al. 1970) Bowman et al. 1993.</title>
        <authorList>
            <person name="Kaise H."/>
            <person name="Sawadogo J.B."/>
            <person name="Alam M.S."/>
            <person name="Ueno C."/>
            <person name="Dianou D."/>
            <person name="Shinjo R."/>
            <person name="Asakawa S."/>
        </authorList>
    </citation>
    <scope>NUCLEOTIDE SEQUENCE [LARGE SCALE GENOMIC DNA]</scope>
    <source>
        <strain evidence="22 23">SS37A-Re</strain>
    </source>
</reference>
<dbReference type="EC" id="2.7.13.3" evidence="5"/>
<dbReference type="InterPro" id="IPR004358">
    <property type="entry name" value="Sig_transdc_His_kin-like_C"/>
</dbReference>
<keyword evidence="14" id="KW-0902">Two-component regulatory system</keyword>
<dbReference type="SMART" id="SM00387">
    <property type="entry name" value="HATPase_c"/>
    <property type="match status" value="1"/>
</dbReference>
<feature type="domain" description="Histidine kinase" evidence="20">
    <location>
        <begin position="251"/>
        <end position="458"/>
    </location>
</feature>
<evidence type="ECO:0000256" key="2">
    <source>
        <dbReference type="ARBA" id="ARBA00001966"/>
    </source>
</evidence>
<proteinExistence type="predicted"/>